<dbReference type="RefSeq" id="WP_344738904.1">
    <property type="nucleotide sequence ID" value="NZ_BAAAYU010000005.1"/>
</dbReference>
<dbReference type="Pfam" id="PF13602">
    <property type="entry name" value="ADH_zinc_N_2"/>
    <property type="match status" value="1"/>
</dbReference>
<dbReference type="PANTHER" id="PTHR44013:SF1">
    <property type="entry name" value="ZINC-TYPE ALCOHOL DEHYDROGENASE-LIKE PROTEIN C16A3.02C"/>
    <property type="match status" value="1"/>
</dbReference>
<protein>
    <submittedName>
        <fullName evidence="2">NAD(P)-dependent alcohol dehydrogenase</fullName>
    </submittedName>
</protein>
<name>A0ABP7ASP4_9MICO</name>
<comment type="caution">
    <text evidence="2">The sequence shown here is derived from an EMBL/GenBank/DDBJ whole genome shotgun (WGS) entry which is preliminary data.</text>
</comment>
<dbReference type="InterPro" id="IPR020843">
    <property type="entry name" value="ER"/>
</dbReference>
<dbReference type="EMBL" id="BAAAYU010000005">
    <property type="protein sequence ID" value="GAA3639794.1"/>
    <property type="molecule type" value="Genomic_DNA"/>
</dbReference>
<evidence type="ECO:0000313" key="2">
    <source>
        <dbReference type="EMBL" id="GAA3639794.1"/>
    </source>
</evidence>
<dbReference type="Gene3D" id="3.40.50.720">
    <property type="entry name" value="NAD(P)-binding Rossmann-like Domain"/>
    <property type="match status" value="1"/>
</dbReference>
<dbReference type="SUPFAM" id="SSF50129">
    <property type="entry name" value="GroES-like"/>
    <property type="match status" value="1"/>
</dbReference>
<proteinExistence type="predicted"/>
<keyword evidence="3" id="KW-1185">Reference proteome</keyword>
<dbReference type="Gene3D" id="3.90.180.10">
    <property type="entry name" value="Medium-chain alcohol dehydrogenases, catalytic domain"/>
    <property type="match status" value="1"/>
</dbReference>
<dbReference type="Proteomes" id="UP001501697">
    <property type="component" value="Unassembled WGS sequence"/>
</dbReference>
<dbReference type="InterPro" id="IPR052733">
    <property type="entry name" value="Chloroplast_QOR"/>
</dbReference>
<reference evidence="3" key="1">
    <citation type="journal article" date="2019" name="Int. J. Syst. Evol. Microbiol.">
        <title>The Global Catalogue of Microorganisms (GCM) 10K type strain sequencing project: providing services to taxonomists for standard genome sequencing and annotation.</title>
        <authorList>
            <consortium name="The Broad Institute Genomics Platform"/>
            <consortium name="The Broad Institute Genome Sequencing Center for Infectious Disease"/>
            <person name="Wu L."/>
            <person name="Ma J."/>
        </authorList>
    </citation>
    <scope>NUCLEOTIDE SEQUENCE [LARGE SCALE GENOMIC DNA]</scope>
    <source>
        <strain evidence="3">JCM 16544</strain>
    </source>
</reference>
<dbReference type="SMART" id="SM00829">
    <property type="entry name" value="PKS_ER"/>
    <property type="match status" value="1"/>
</dbReference>
<feature type="domain" description="Enoyl reductase (ER)" evidence="1">
    <location>
        <begin position="26"/>
        <end position="338"/>
    </location>
</feature>
<dbReference type="PANTHER" id="PTHR44013">
    <property type="entry name" value="ZINC-TYPE ALCOHOL DEHYDROGENASE-LIKE PROTEIN C16A3.02C"/>
    <property type="match status" value="1"/>
</dbReference>
<dbReference type="InterPro" id="IPR013154">
    <property type="entry name" value="ADH-like_N"/>
</dbReference>
<dbReference type="CDD" id="cd08267">
    <property type="entry name" value="MDR1"/>
    <property type="match status" value="1"/>
</dbReference>
<dbReference type="InterPro" id="IPR011032">
    <property type="entry name" value="GroES-like_sf"/>
</dbReference>
<dbReference type="SUPFAM" id="SSF51735">
    <property type="entry name" value="NAD(P)-binding Rossmann-fold domains"/>
    <property type="match status" value="1"/>
</dbReference>
<evidence type="ECO:0000313" key="3">
    <source>
        <dbReference type="Proteomes" id="UP001501697"/>
    </source>
</evidence>
<gene>
    <name evidence="2" type="ORF">GCM10022200_24120</name>
</gene>
<dbReference type="Pfam" id="PF08240">
    <property type="entry name" value="ADH_N"/>
    <property type="match status" value="1"/>
</dbReference>
<evidence type="ECO:0000259" key="1">
    <source>
        <dbReference type="SMART" id="SM00829"/>
    </source>
</evidence>
<dbReference type="InterPro" id="IPR036291">
    <property type="entry name" value="NAD(P)-bd_dom_sf"/>
</dbReference>
<organism evidence="2 3">
    <name type="scientific">Microbacterium awajiense</name>
    <dbReference type="NCBI Taxonomy" id="415214"/>
    <lineage>
        <taxon>Bacteria</taxon>
        <taxon>Bacillati</taxon>
        <taxon>Actinomycetota</taxon>
        <taxon>Actinomycetes</taxon>
        <taxon>Micrococcales</taxon>
        <taxon>Microbacteriaceae</taxon>
        <taxon>Microbacterium</taxon>
    </lineage>
</organism>
<sequence>MHDKKDAAAAASLPTTMTAWRQLAYGGPETVVSARIDVPTPGRDEVLLRTRAVSLNSADVHLMRGEPRMVRLAFGLRRPKRPVLGMDVAGTVVALGEGVADWAVGDEVVGELPGGGLAEYVAAPVKRIVRRPEDLSAETAATLPLAGGTAWQALDRAHVGTGDRVLVIGASGGVGTFAVALAALRGAEVDALTGARSRSLVEGLGATRAFDYRAVGPGSAQLGRGGYDAVIDVVGAARLSALRALVREGGAAVLVGSGTEGLFDPLPRLAAASVRSIGSKRPLRPLAAVADARILSELLDLAASGALKPAIERTWPLAEAGAALAHVDAGHTLGKVVVTA</sequence>
<accession>A0ABP7ASP4</accession>